<feature type="compositionally biased region" description="Polar residues" evidence="1">
    <location>
        <begin position="102"/>
        <end position="143"/>
    </location>
</feature>
<feature type="compositionally biased region" description="Polar residues" evidence="1">
    <location>
        <begin position="162"/>
        <end position="174"/>
    </location>
</feature>
<name>A0ABQ9HRQ5_9NEOP</name>
<dbReference type="EMBL" id="JARBHB010000004">
    <property type="protein sequence ID" value="KAJ8887068.1"/>
    <property type="molecule type" value="Genomic_DNA"/>
</dbReference>
<proteinExistence type="predicted"/>
<comment type="caution">
    <text evidence="2">The sequence shown here is derived from an EMBL/GenBank/DDBJ whole genome shotgun (WGS) entry which is preliminary data.</text>
</comment>
<protein>
    <submittedName>
        <fullName evidence="2">Uncharacterized protein</fullName>
    </submittedName>
</protein>
<evidence type="ECO:0000313" key="3">
    <source>
        <dbReference type="Proteomes" id="UP001159363"/>
    </source>
</evidence>
<feature type="compositionally biased region" description="Polar residues" evidence="1">
    <location>
        <begin position="42"/>
        <end position="62"/>
    </location>
</feature>
<sequence length="198" mass="21175">MRAINGFRKCGIFSLDHNVFTDEDYTVAEVTDIPLDLEKNAVPSSIGGSSQHPTAESVSSAGPSKRPTTIPSSSSGPSQYPTGVFSLNVGFLQILCAKPSSGEGSSQCPTTEESPSQRSTDKSSSSAGSPQCSTTEENSSQHPTGGFHISPKDIKPLPKAQTLKQRQTNRTRGNIAIITSSLYKTELAEERRKKEEEV</sequence>
<keyword evidence="3" id="KW-1185">Reference proteome</keyword>
<reference evidence="2 3" key="1">
    <citation type="submission" date="2023-02" db="EMBL/GenBank/DDBJ databases">
        <title>LHISI_Scaffold_Assembly.</title>
        <authorList>
            <person name="Stuart O.P."/>
            <person name="Cleave R."/>
            <person name="Magrath M.J.L."/>
            <person name="Mikheyev A.S."/>
        </authorList>
    </citation>
    <scope>NUCLEOTIDE SEQUENCE [LARGE SCALE GENOMIC DNA]</scope>
    <source>
        <strain evidence="2">Daus_M_001</strain>
        <tissue evidence="2">Leg muscle</tissue>
    </source>
</reference>
<organism evidence="2 3">
    <name type="scientific">Dryococelus australis</name>
    <dbReference type="NCBI Taxonomy" id="614101"/>
    <lineage>
        <taxon>Eukaryota</taxon>
        <taxon>Metazoa</taxon>
        <taxon>Ecdysozoa</taxon>
        <taxon>Arthropoda</taxon>
        <taxon>Hexapoda</taxon>
        <taxon>Insecta</taxon>
        <taxon>Pterygota</taxon>
        <taxon>Neoptera</taxon>
        <taxon>Polyneoptera</taxon>
        <taxon>Phasmatodea</taxon>
        <taxon>Verophasmatodea</taxon>
        <taxon>Anareolatae</taxon>
        <taxon>Phasmatidae</taxon>
        <taxon>Eurycanthinae</taxon>
        <taxon>Dryococelus</taxon>
    </lineage>
</organism>
<feature type="compositionally biased region" description="Low complexity" evidence="1">
    <location>
        <begin position="67"/>
        <end position="78"/>
    </location>
</feature>
<dbReference type="Proteomes" id="UP001159363">
    <property type="component" value="Chromosome X"/>
</dbReference>
<evidence type="ECO:0000256" key="1">
    <source>
        <dbReference type="SAM" id="MobiDB-lite"/>
    </source>
</evidence>
<feature type="region of interest" description="Disordered" evidence="1">
    <location>
        <begin position="42"/>
        <end position="78"/>
    </location>
</feature>
<evidence type="ECO:0000313" key="2">
    <source>
        <dbReference type="EMBL" id="KAJ8887068.1"/>
    </source>
</evidence>
<accession>A0ABQ9HRQ5</accession>
<gene>
    <name evidence="2" type="ORF">PR048_013283</name>
</gene>
<feature type="region of interest" description="Disordered" evidence="1">
    <location>
        <begin position="100"/>
        <end position="174"/>
    </location>
</feature>